<organism evidence="3 4">
    <name type="scientific">Musa troglodytarum</name>
    <name type="common">fe'i banana</name>
    <dbReference type="NCBI Taxonomy" id="320322"/>
    <lineage>
        <taxon>Eukaryota</taxon>
        <taxon>Viridiplantae</taxon>
        <taxon>Streptophyta</taxon>
        <taxon>Embryophyta</taxon>
        <taxon>Tracheophyta</taxon>
        <taxon>Spermatophyta</taxon>
        <taxon>Magnoliopsida</taxon>
        <taxon>Liliopsida</taxon>
        <taxon>Zingiberales</taxon>
        <taxon>Musaceae</taxon>
        <taxon>Musa</taxon>
    </lineage>
</organism>
<keyword evidence="4" id="KW-1185">Reference proteome</keyword>
<dbReference type="GO" id="GO:0070072">
    <property type="term" value="P:vacuolar proton-transporting V-type ATPase complex assembly"/>
    <property type="evidence" value="ECO:0007669"/>
    <property type="project" value="InterPro"/>
</dbReference>
<feature type="region of interest" description="Disordered" evidence="2">
    <location>
        <begin position="1"/>
        <end position="23"/>
    </location>
</feature>
<dbReference type="AlphaFoldDB" id="A0A9E7JY12"/>
<gene>
    <name evidence="3" type="ORF">MUK42_29757</name>
</gene>
<protein>
    <recommendedName>
        <fullName evidence="1">Vacuolar ATPase assembly protein VMA22</fullName>
    </recommendedName>
</protein>
<accession>A0A9E7JY12</accession>
<dbReference type="OrthoDB" id="408631at2759"/>
<dbReference type="PANTHER" id="PTHR31996:SF2">
    <property type="entry name" value="COILED-COIL DOMAIN-CONTAINING PROTEIN 115"/>
    <property type="match status" value="1"/>
</dbReference>
<dbReference type="Pfam" id="PF21730">
    <property type="entry name" value="Vma22_CCDC115"/>
    <property type="match status" value="1"/>
</dbReference>
<proteinExistence type="predicted"/>
<dbReference type="GO" id="GO:0051082">
    <property type="term" value="F:unfolded protein binding"/>
    <property type="evidence" value="ECO:0007669"/>
    <property type="project" value="TreeGrafter"/>
</dbReference>
<dbReference type="PANTHER" id="PTHR31996">
    <property type="entry name" value="COILED-COIL DOMAIN-CONTAINING PROTEIN 115"/>
    <property type="match status" value="1"/>
</dbReference>
<dbReference type="EMBL" id="CP097506">
    <property type="protein sequence ID" value="URD96496.1"/>
    <property type="molecule type" value="Genomic_DNA"/>
</dbReference>
<name>A0A9E7JY12_9LILI</name>
<dbReference type="InterPro" id="IPR040357">
    <property type="entry name" value="Vma22/CCDC115"/>
</dbReference>
<evidence type="ECO:0000256" key="2">
    <source>
        <dbReference type="SAM" id="MobiDB-lite"/>
    </source>
</evidence>
<reference evidence="3" key="1">
    <citation type="submission" date="2022-05" db="EMBL/GenBank/DDBJ databases">
        <title>The Musa troglodytarum L. genome provides insights into the mechanism of non-climacteric behaviour and enrichment of carotenoids.</title>
        <authorList>
            <person name="Wang J."/>
        </authorList>
    </citation>
    <scope>NUCLEOTIDE SEQUENCE</scope>
    <source>
        <tissue evidence="3">Leaf</tissue>
    </source>
</reference>
<evidence type="ECO:0000256" key="1">
    <source>
        <dbReference type="ARBA" id="ARBA00093634"/>
    </source>
</evidence>
<dbReference type="Proteomes" id="UP001055439">
    <property type="component" value="Chromosome 4"/>
</dbReference>
<sequence>MEDDDRCSSNNPGGIEQEEEDEDGTVLRFLDSLDSYLTLLDALSSTLRQGWFELASARHSMGSSRISSVLLDQKVRSAATTFQVGKSIDGSPSESHPSFAISKWASSRDGKCSFGEMEVSHVQKTSKNSELRHRGSSNFYDTTEEHDLRINASSTIGDGDVQKERSKSLSVFGTLVSPKLRAAQVSFETALDAIVEIANIRSSMLCAFTQLQQEMKEKGLG</sequence>
<evidence type="ECO:0000313" key="3">
    <source>
        <dbReference type="EMBL" id="URD96496.1"/>
    </source>
</evidence>
<evidence type="ECO:0000313" key="4">
    <source>
        <dbReference type="Proteomes" id="UP001055439"/>
    </source>
</evidence>